<sequence>MTDRTQAVLDWIEARAAENTANQDENIVVPYIKSLVQKAAPKTAPVAHEGSCERKG</sequence>
<dbReference type="AlphaFoldDB" id="A0A128FBH3"/>
<protein>
    <submittedName>
        <fullName evidence="1">Uncharacterized protein</fullName>
    </submittedName>
</protein>
<dbReference type="Proteomes" id="UP000073601">
    <property type="component" value="Unassembled WGS sequence"/>
</dbReference>
<gene>
    <name evidence="1" type="ORF">GMA8713_02761</name>
</gene>
<reference evidence="2" key="1">
    <citation type="submission" date="2016-02" db="EMBL/GenBank/DDBJ databases">
        <authorList>
            <person name="Rodrigo-Torres Lidia"/>
            <person name="Arahal R.David."/>
        </authorList>
    </citation>
    <scope>NUCLEOTIDE SEQUENCE [LARGE SCALE GENOMIC DNA]</scope>
    <source>
        <strain evidence="2">CECT 8713</strain>
    </source>
</reference>
<keyword evidence="2" id="KW-1185">Reference proteome</keyword>
<evidence type="ECO:0000313" key="2">
    <source>
        <dbReference type="Proteomes" id="UP000073601"/>
    </source>
</evidence>
<evidence type="ECO:0000313" key="1">
    <source>
        <dbReference type="EMBL" id="CZF83674.1"/>
    </source>
</evidence>
<organism evidence="1 2">
    <name type="scientific">Grimontia marina</name>
    <dbReference type="NCBI Taxonomy" id="646534"/>
    <lineage>
        <taxon>Bacteria</taxon>
        <taxon>Pseudomonadati</taxon>
        <taxon>Pseudomonadota</taxon>
        <taxon>Gammaproteobacteria</taxon>
        <taxon>Vibrionales</taxon>
        <taxon>Vibrionaceae</taxon>
        <taxon>Grimontia</taxon>
    </lineage>
</organism>
<accession>A0A128FBH3</accession>
<name>A0A128FBH3_9GAMM</name>
<proteinExistence type="predicted"/>
<dbReference type="EMBL" id="FIZY01000024">
    <property type="protein sequence ID" value="CZF83674.1"/>
    <property type="molecule type" value="Genomic_DNA"/>
</dbReference>